<dbReference type="EMBL" id="JANPWB010000012">
    <property type="protein sequence ID" value="KAJ1112156.1"/>
    <property type="molecule type" value="Genomic_DNA"/>
</dbReference>
<evidence type="ECO:0000313" key="2">
    <source>
        <dbReference type="Proteomes" id="UP001066276"/>
    </source>
</evidence>
<protein>
    <submittedName>
        <fullName evidence="1">Uncharacterized protein</fullName>
    </submittedName>
</protein>
<organism evidence="1 2">
    <name type="scientific">Pleurodeles waltl</name>
    <name type="common">Iberian ribbed newt</name>
    <dbReference type="NCBI Taxonomy" id="8319"/>
    <lineage>
        <taxon>Eukaryota</taxon>
        <taxon>Metazoa</taxon>
        <taxon>Chordata</taxon>
        <taxon>Craniata</taxon>
        <taxon>Vertebrata</taxon>
        <taxon>Euteleostomi</taxon>
        <taxon>Amphibia</taxon>
        <taxon>Batrachia</taxon>
        <taxon>Caudata</taxon>
        <taxon>Salamandroidea</taxon>
        <taxon>Salamandridae</taxon>
        <taxon>Pleurodelinae</taxon>
        <taxon>Pleurodeles</taxon>
    </lineage>
</organism>
<gene>
    <name evidence="1" type="ORF">NDU88_000424</name>
</gene>
<sequence length="178" mass="19162">MPRSELHAFLTAQRGTLCRAFQSRCLPLVAHGRTGRRPPHSQRVKLLCYSVRSPGSDADVGTVTSRLLKGGGLTSGASIVPPIGVTAEAAPAVRQALPASSSSSGATEPPQASDCHLPPPWALWRWHTLVKYSTVIKVETFPPIVPQESKGKHRCWSDSVPAGNTRFRPSRLLPSVKD</sequence>
<name>A0AAV7N822_PLEWA</name>
<dbReference type="Proteomes" id="UP001066276">
    <property type="component" value="Chromosome 8"/>
</dbReference>
<dbReference type="AlphaFoldDB" id="A0AAV7N822"/>
<evidence type="ECO:0000313" key="1">
    <source>
        <dbReference type="EMBL" id="KAJ1112156.1"/>
    </source>
</evidence>
<keyword evidence="2" id="KW-1185">Reference proteome</keyword>
<comment type="caution">
    <text evidence="1">The sequence shown here is derived from an EMBL/GenBank/DDBJ whole genome shotgun (WGS) entry which is preliminary data.</text>
</comment>
<accession>A0AAV7N822</accession>
<reference evidence="1" key="1">
    <citation type="journal article" date="2022" name="bioRxiv">
        <title>Sequencing and chromosome-scale assembly of the giantPleurodeles waltlgenome.</title>
        <authorList>
            <person name="Brown T."/>
            <person name="Elewa A."/>
            <person name="Iarovenko S."/>
            <person name="Subramanian E."/>
            <person name="Araus A.J."/>
            <person name="Petzold A."/>
            <person name="Susuki M."/>
            <person name="Suzuki K.-i.T."/>
            <person name="Hayashi T."/>
            <person name="Toyoda A."/>
            <person name="Oliveira C."/>
            <person name="Osipova E."/>
            <person name="Leigh N.D."/>
            <person name="Simon A."/>
            <person name="Yun M.H."/>
        </authorList>
    </citation>
    <scope>NUCLEOTIDE SEQUENCE</scope>
    <source>
        <strain evidence="1">20211129_DDA</strain>
        <tissue evidence="1">Liver</tissue>
    </source>
</reference>
<proteinExistence type="predicted"/>